<dbReference type="EMBL" id="MRTJ01000001">
    <property type="protein sequence ID" value="OMF16855.1"/>
    <property type="molecule type" value="Genomic_DNA"/>
</dbReference>
<dbReference type="RefSeq" id="WP_076330306.1">
    <property type="nucleotide sequence ID" value="NZ_MRTJ01000001.1"/>
</dbReference>
<dbReference type="AlphaFoldDB" id="A0A1R1C409"/>
<reference evidence="1 2" key="1">
    <citation type="submission" date="2016-11" db="EMBL/GenBank/DDBJ databases">
        <title>Paenibacillus species isolates.</title>
        <authorList>
            <person name="Beno S.M."/>
        </authorList>
    </citation>
    <scope>NUCLEOTIDE SEQUENCE [LARGE SCALE GENOMIC DNA]</scope>
    <source>
        <strain evidence="1 2">FSL H8-0246</strain>
    </source>
</reference>
<protein>
    <submittedName>
        <fullName evidence="1">Uncharacterized protein</fullName>
    </submittedName>
</protein>
<evidence type="ECO:0000313" key="2">
    <source>
        <dbReference type="Proteomes" id="UP000187134"/>
    </source>
</evidence>
<comment type="caution">
    <text evidence="1">The sequence shown here is derived from an EMBL/GenBank/DDBJ whole genome shotgun (WGS) entry which is preliminary data.</text>
</comment>
<evidence type="ECO:0000313" key="1">
    <source>
        <dbReference type="EMBL" id="OMF16855.1"/>
    </source>
</evidence>
<organism evidence="1 2">
    <name type="scientific">Paenibacillus amylolyticus</name>
    <dbReference type="NCBI Taxonomy" id="1451"/>
    <lineage>
        <taxon>Bacteria</taxon>
        <taxon>Bacillati</taxon>
        <taxon>Bacillota</taxon>
        <taxon>Bacilli</taxon>
        <taxon>Bacillales</taxon>
        <taxon>Paenibacillaceae</taxon>
        <taxon>Paenibacillus</taxon>
    </lineage>
</organism>
<gene>
    <name evidence="1" type="ORF">BK131_02355</name>
</gene>
<accession>A0A1R1C409</accession>
<proteinExistence type="predicted"/>
<dbReference type="Proteomes" id="UP000187134">
    <property type="component" value="Unassembled WGS sequence"/>
</dbReference>
<sequence length="206" mass="23538">MILGQKQYSRSPVSQAYIWIADYYDGTYLSEYDLQTQHAHRFYDINKEKLVLFGLIGQGSQVYYNVANGVFHINADRYSISYECEEQEYPLTGRTFVYNDIIQFKNGSSEANMAGFSGQGNSGAFRNTIECFNFGYKKTMNLNDAQINFQCVCSLPLKESVFFQIKISSNLDLPGQLVIRKNGFVVDRIIAPLRANHAGIINWDIR</sequence>
<name>A0A1R1C409_PAEAM</name>